<dbReference type="GO" id="GO:0003849">
    <property type="term" value="F:3-deoxy-7-phosphoheptulonate synthase activity"/>
    <property type="evidence" value="ECO:0007669"/>
    <property type="project" value="UniProtKB-EC"/>
</dbReference>
<dbReference type="GO" id="GO:0009073">
    <property type="term" value="P:aromatic amino acid family biosynthetic process"/>
    <property type="evidence" value="ECO:0007669"/>
    <property type="project" value="UniProtKB-KW"/>
</dbReference>
<dbReference type="EC" id="2.5.1.54" evidence="6"/>
<proteinExistence type="inferred from homology"/>
<evidence type="ECO:0000256" key="4">
    <source>
        <dbReference type="ARBA" id="ARBA00047508"/>
    </source>
</evidence>
<comment type="pathway">
    <text evidence="1 6">Metabolic intermediate biosynthesis; chorismate biosynthesis; chorismate from D-erythrose 4-phosphate and phosphoenolpyruvate: step 1/7.</text>
</comment>
<keyword evidence="3 6" id="KW-0808">Transferase</keyword>
<sequence>MSKYIIYTGSEWSLHYVRSNRTQQEYQTIVDHLTNSLNFIYTIGTNTSFSQILNSLNSIDLFISYEGLLLDYEQSLTRLLSDPETAHVEYFRGIQNPIGIKVGPSMKPDELQKLLDIVNPNKKIGKITLITCYGAHQIIRNYFINAPLILFVSTKQSLTGVKTRHFNSIIEELSKVIHVHKDNNSQMNGVHFELIGEGVTECICSIQLAETDLSLNYKTACDP</sequence>
<dbReference type="GO" id="GO:0008652">
    <property type="term" value="P:amino acid biosynthetic process"/>
    <property type="evidence" value="ECO:0007669"/>
    <property type="project" value="UniProtKB-KW"/>
</dbReference>
<dbReference type="AlphaFoldDB" id="A0A9W4SMN2"/>
<comment type="caution">
    <text evidence="7">The sequence shown here is derived from an EMBL/GenBank/DDBJ whole genome shotgun (WGS) entry which is preliminary data.</text>
</comment>
<keyword evidence="5" id="KW-0464">Manganese</keyword>
<name>A0A9W4SMN2_9GLOM</name>
<evidence type="ECO:0000256" key="3">
    <source>
        <dbReference type="ARBA" id="ARBA00022679"/>
    </source>
</evidence>
<evidence type="ECO:0000256" key="1">
    <source>
        <dbReference type="ARBA" id="ARBA00004688"/>
    </source>
</evidence>
<accession>A0A9W4SMN2</accession>
<feature type="binding site" evidence="5">
    <location>
        <position position="101"/>
    </location>
    <ligand>
        <name>phosphoenolpyruvate</name>
        <dbReference type="ChEBI" id="CHEBI:58702"/>
    </ligand>
</feature>
<reference evidence="7" key="1">
    <citation type="submission" date="2022-08" db="EMBL/GenBank/DDBJ databases">
        <authorList>
            <person name="Kallberg Y."/>
            <person name="Tangrot J."/>
            <person name="Rosling A."/>
        </authorList>
    </citation>
    <scope>NUCLEOTIDE SEQUENCE</scope>
    <source>
        <strain evidence="7">Wild A</strain>
    </source>
</reference>
<feature type="binding site" evidence="5">
    <location>
        <position position="222"/>
    </location>
    <ligand>
        <name>Mn(2+)</name>
        <dbReference type="ChEBI" id="CHEBI:29035"/>
    </ligand>
</feature>
<comment type="catalytic activity">
    <reaction evidence="4 6">
        <text>D-erythrose 4-phosphate + phosphoenolpyruvate + H2O = 7-phospho-2-dehydro-3-deoxy-D-arabino-heptonate + phosphate</text>
        <dbReference type="Rhea" id="RHEA:14717"/>
        <dbReference type="ChEBI" id="CHEBI:15377"/>
        <dbReference type="ChEBI" id="CHEBI:16897"/>
        <dbReference type="ChEBI" id="CHEBI:43474"/>
        <dbReference type="ChEBI" id="CHEBI:58394"/>
        <dbReference type="ChEBI" id="CHEBI:58702"/>
        <dbReference type="EC" id="2.5.1.54"/>
    </reaction>
</comment>
<keyword evidence="5" id="KW-0170">Cobalt</keyword>
<evidence type="ECO:0000313" key="8">
    <source>
        <dbReference type="Proteomes" id="UP001153678"/>
    </source>
</evidence>
<dbReference type="Pfam" id="PF01474">
    <property type="entry name" value="DAHP_synth_2"/>
    <property type="match status" value="2"/>
</dbReference>
<dbReference type="OrthoDB" id="2338at2759"/>
<organism evidence="7 8">
    <name type="scientific">Funneliformis geosporum</name>
    <dbReference type="NCBI Taxonomy" id="1117311"/>
    <lineage>
        <taxon>Eukaryota</taxon>
        <taxon>Fungi</taxon>
        <taxon>Fungi incertae sedis</taxon>
        <taxon>Mucoromycota</taxon>
        <taxon>Glomeromycotina</taxon>
        <taxon>Glomeromycetes</taxon>
        <taxon>Glomerales</taxon>
        <taxon>Glomeraceae</taxon>
        <taxon>Funneliformis</taxon>
    </lineage>
</organism>
<comment type="similarity">
    <text evidence="2 6">Belongs to the class-II DAHP synthase family.</text>
</comment>
<protein>
    <recommendedName>
        <fullName evidence="6">Phospho-2-dehydro-3-deoxyheptonate aldolase</fullName>
        <ecNumber evidence="6">2.5.1.54</ecNumber>
    </recommendedName>
</protein>
<evidence type="ECO:0000256" key="6">
    <source>
        <dbReference type="RuleBase" id="RU363071"/>
    </source>
</evidence>
<keyword evidence="8" id="KW-1185">Reference proteome</keyword>
<dbReference type="Gene3D" id="3.20.20.70">
    <property type="entry name" value="Aldolase class I"/>
    <property type="match status" value="1"/>
</dbReference>
<evidence type="ECO:0000256" key="5">
    <source>
        <dbReference type="PIRSR" id="PIRSR602480-1"/>
    </source>
</evidence>
<dbReference type="PANTHER" id="PTHR21337:SF0">
    <property type="entry name" value="PHOSPHO-2-DEHYDRO-3-DEOXYHEPTONATE ALDOLASE"/>
    <property type="match status" value="1"/>
</dbReference>
<dbReference type="InterPro" id="IPR013785">
    <property type="entry name" value="Aldolase_TIM"/>
</dbReference>
<feature type="binding site" evidence="5">
    <location>
        <position position="193"/>
    </location>
    <ligand>
        <name>Mn(2+)</name>
        <dbReference type="ChEBI" id="CHEBI:29035"/>
    </ligand>
</feature>
<evidence type="ECO:0000313" key="7">
    <source>
        <dbReference type="EMBL" id="CAI2175731.1"/>
    </source>
</evidence>
<comment type="cofactor">
    <cofactor evidence="5">
        <name>Mn(2+)</name>
        <dbReference type="ChEBI" id="CHEBI:29035"/>
    </cofactor>
    <cofactor evidence="5">
        <name>Co(2+)</name>
        <dbReference type="ChEBI" id="CHEBI:48828"/>
    </cofactor>
    <cofactor evidence="5">
        <name>Cd(2+)</name>
        <dbReference type="ChEBI" id="CHEBI:48775"/>
    </cofactor>
    <text evidence="5">Binds 1 divalent cation per subunit. The enzyme is active with manganese, cobalt or cadmium ions.</text>
</comment>
<keyword evidence="6" id="KW-0028">Amino-acid biosynthesis</keyword>
<gene>
    <name evidence="7" type="ORF">FWILDA_LOCUS7240</name>
</gene>
<dbReference type="PANTHER" id="PTHR21337">
    <property type="entry name" value="PHOSPHO-2-DEHYDRO-3-DEOXYHEPTONATE ALDOLASE 1, 2"/>
    <property type="match status" value="1"/>
</dbReference>
<dbReference type="InterPro" id="IPR002480">
    <property type="entry name" value="DAHP_synth_2"/>
</dbReference>
<dbReference type="SUPFAM" id="SSF51569">
    <property type="entry name" value="Aldolase"/>
    <property type="match status" value="1"/>
</dbReference>
<keyword evidence="5" id="KW-0104">Cadmium</keyword>
<evidence type="ECO:0000256" key="2">
    <source>
        <dbReference type="ARBA" id="ARBA00008911"/>
    </source>
</evidence>
<keyword evidence="6" id="KW-0057">Aromatic amino acid biosynthesis</keyword>
<dbReference type="Proteomes" id="UP001153678">
    <property type="component" value="Unassembled WGS sequence"/>
</dbReference>
<dbReference type="EMBL" id="CAMKVN010001404">
    <property type="protein sequence ID" value="CAI2175731.1"/>
    <property type="molecule type" value="Genomic_DNA"/>
</dbReference>